<evidence type="ECO:0000256" key="3">
    <source>
        <dbReference type="ARBA" id="ARBA00022475"/>
    </source>
</evidence>
<protein>
    <recommendedName>
        <fullName evidence="11">Sulphur transport domain-containing protein</fullName>
    </recommendedName>
</protein>
<keyword evidence="4" id="KW-0997">Cell inner membrane</keyword>
<feature type="transmembrane region" description="Helical" evidence="8">
    <location>
        <begin position="137"/>
        <end position="158"/>
    </location>
</feature>
<gene>
    <name evidence="9" type="ORF">KL933_003554</name>
</gene>
<dbReference type="GO" id="GO:0005886">
    <property type="term" value="C:plasma membrane"/>
    <property type="evidence" value="ECO:0007669"/>
    <property type="project" value="UniProtKB-SubCell"/>
</dbReference>
<name>A0AAN6D3C4_9ASCO</name>
<dbReference type="Pfam" id="PF20398">
    <property type="entry name" value="DUF6691"/>
    <property type="match status" value="1"/>
</dbReference>
<evidence type="ECO:0000256" key="2">
    <source>
        <dbReference type="ARBA" id="ARBA00022448"/>
    </source>
</evidence>
<dbReference type="InterPro" id="IPR007272">
    <property type="entry name" value="Sulf_transp_TsuA/YedE"/>
</dbReference>
<sequence length="242" mass="25037">MKSEYWSNLAGGAVIGLACTAYLFLLGRVAGISGMIGRVVSGESIWPDAAFLAGLATGPVVWSCATGDWPELSLSTPWYVLLPAGFLVGYGTRLGSGCTSGHGVMGLARLSPRIGLILGGMANSATVRAFLDLAGDWNPSLVFVLGGAVSVAFAGVRLQKRLSRPVLEKSFQLPTARQIDAPLVAGSCLFGVGWGLSGFCPGPAVLSIFVGQWPSLTFVLGLLLGMATYGVRRGQANTGKTN</sequence>
<evidence type="ECO:0000256" key="5">
    <source>
        <dbReference type="ARBA" id="ARBA00022692"/>
    </source>
</evidence>
<dbReference type="InterPro" id="IPR046513">
    <property type="entry name" value="DUF6691"/>
</dbReference>
<dbReference type="PROSITE" id="PS51257">
    <property type="entry name" value="PROKAR_LIPOPROTEIN"/>
    <property type="match status" value="1"/>
</dbReference>
<evidence type="ECO:0000256" key="8">
    <source>
        <dbReference type="SAM" id="Phobius"/>
    </source>
</evidence>
<dbReference type="AlphaFoldDB" id="A0AAN6D3C4"/>
<organism evidence="9 10">
    <name type="scientific">Ogataea haglerorum</name>
    <dbReference type="NCBI Taxonomy" id="1937702"/>
    <lineage>
        <taxon>Eukaryota</taxon>
        <taxon>Fungi</taxon>
        <taxon>Dikarya</taxon>
        <taxon>Ascomycota</taxon>
        <taxon>Saccharomycotina</taxon>
        <taxon>Pichiomycetes</taxon>
        <taxon>Pichiales</taxon>
        <taxon>Pichiaceae</taxon>
        <taxon>Ogataea</taxon>
    </lineage>
</organism>
<evidence type="ECO:0000313" key="9">
    <source>
        <dbReference type="EMBL" id="KAG7726112.1"/>
    </source>
</evidence>
<feature type="transmembrane region" description="Helical" evidence="8">
    <location>
        <begin position="179"/>
        <end position="199"/>
    </location>
</feature>
<keyword evidence="2" id="KW-0813">Transport</keyword>
<reference evidence="9" key="1">
    <citation type="journal article" date="2021" name="G3 (Bethesda)">
        <title>Genomic diversity, chromosomal rearrangements, and interspecies hybridization in the ogataea polymorpha species complex.</title>
        <authorList>
            <person name="Hanson S.J."/>
            <person name="Cinneide E.O."/>
            <person name="Salzberg L.I."/>
            <person name="Wolfe K.H."/>
            <person name="McGowan J."/>
            <person name="Fitzpatrick D.A."/>
            <person name="Matlin K."/>
        </authorList>
    </citation>
    <scope>NUCLEOTIDE SEQUENCE</scope>
    <source>
        <strain evidence="9">83-405-1</strain>
    </source>
</reference>
<comment type="subcellular location">
    <subcellularLocation>
        <location evidence="1">Cell inner membrane</location>
        <topology evidence="1">Multi-pass membrane protein</topology>
    </subcellularLocation>
</comment>
<dbReference type="PANTHER" id="PTHR30574">
    <property type="entry name" value="INNER MEMBRANE PROTEIN YEDE"/>
    <property type="match status" value="1"/>
</dbReference>
<evidence type="ECO:0000313" key="10">
    <source>
        <dbReference type="Proteomes" id="UP000738402"/>
    </source>
</evidence>
<comment type="caution">
    <text evidence="9">The sequence shown here is derived from an EMBL/GenBank/DDBJ whole genome shotgun (WGS) entry which is preliminary data.</text>
</comment>
<feature type="transmembrane region" description="Helical" evidence="8">
    <location>
        <begin position="211"/>
        <end position="231"/>
    </location>
</feature>
<feature type="transmembrane region" description="Helical" evidence="8">
    <location>
        <begin position="6"/>
        <end position="26"/>
    </location>
</feature>
<evidence type="ECO:0008006" key="11">
    <source>
        <dbReference type="Google" id="ProtNLM"/>
    </source>
</evidence>
<evidence type="ECO:0000256" key="1">
    <source>
        <dbReference type="ARBA" id="ARBA00004429"/>
    </source>
</evidence>
<dbReference type="PANTHER" id="PTHR30574:SF1">
    <property type="entry name" value="SULPHUR TRANSPORT DOMAIN-CONTAINING PROTEIN"/>
    <property type="match status" value="1"/>
</dbReference>
<keyword evidence="5 8" id="KW-0812">Transmembrane</keyword>
<keyword evidence="6 8" id="KW-1133">Transmembrane helix</keyword>
<accession>A0AAN6D3C4</accession>
<keyword evidence="3" id="KW-1003">Cell membrane</keyword>
<evidence type="ECO:0000256" key="7">
    <source>
        <dbReference type="ARBA" id="ARBA00023136"/>
    </source>
</evidence>
<feature type="transmembrane region" description="Helical" evidence="8">
    <location>
        <begin position="114"/>
        <end position="131"/>
    </location>
</feature>
<dbReference type="EMBL" id="JAHLUH010000010">
    <property type="protein sequence ID" value="KAG7726112.1"/>
    <property type="molecule type" value="Genomic_DNA"/>
</dbReference>
<dbReference type="Proteomes" id="UP000738402">
    <property type="component" value="Unassembled WGS sequence"/>
</dbReference>
<evidence type="ECO:0000256" key="6">
    <source>
        <dbReference type="ARBA" id="ARBA00022989"/>
    </source>
</evidence>
<proteinExistence type="predicted"/>
<evidence type="ECO:0000256" key="4">
    <source>
        <dbReference type="ARBA" id="ARBA00022519"/>
    </source>
</evidence>
<keyword evidence="7 8" id="KW-0472">Membrane</keyword>